<dbReference type="GO" id="GO:0008270">
    <property type="term" value="F:zinc ion binding"/>
    <property type="evidence" value="ECO:0007669"/>
    <property type="project" value="UniProtKB-KW"/>
</dbReference>
<dbReference type="InterPro" id="IPR036691">
    <property type="entry name" value="Endo/exonu/phosph_ase_sf"/>
</dbReference>
<feature type="domain" description="RING-type" evidence="6">
    <location>
        <begin position="348"/>
        <end position="395"/>
    </location>
</feature>
<dbReference type="PANTHER" id="PTHR25462:SF296">
    <property type="entry name" value="MEIOTIC P26, ISOFORM F"/>
    <property type="match status" value="1"/>
</dbReference>
<dbReference type="SUPFAM" id="SSF57850">
    <property type="entry name" value="RING/U-box"/>
    <property type="match status" value="1"/>
</dbReference>
<accession>A0A8S3QDF5</accession>
<dbReference type="GO" id="GO:0061630">
    <property type="term" value="F:ubiquitin protein ligase activity"/>
    <property type="evidence" value="ECO:0007669"/>
    <property type="project" value="TreeGrafter"/>
</dbReference>
<keyword evidence="1" id="KW-0479">Metal-binding</keyword>
<dbReference type="PANTHER" id="PTHR25462">
    <property type="entry name" value="BONUS, ISOFORM C-RELATED"/>
    <property type="match status" value="1"/>
</dbReference>
<proteinExistence type="predicted"/>
<dbReference type="PROSITE" id="PS50089">
    <property type="entry name" value="ZF_RING_2"/>
    <property type="match status" value="1"/>
</dbReference>
<sequence length="956" mass="108887">MKNRHDMTFRKSGGLMVLYKEKLCDHIKFLSSDSNFVIWFEISSSYTKLDAEIVIGSVYIPPENTKYSSPDAFREIETDILKFSTKYKYMCLNGDFNSRTSTDADFIPTDGNDISDILNLPEITENDTYKFEIYNIPIARNNKDKTKNNYGKLLLDLCKFTNMYIINGRIGENMTGERTSKNAAVVDYFIGSLDFINIISNSKVLDFSCLYSDIHSPIDIDVDINKCTCEYGSVPINSMSGEKIKKWDINKKEDFIINLDREKISELENYLEETKSFPADSNIINKAVENITNIFVTSAKKTFGTLKNKSKNENTPQSTRSQDEKPWFNIDFKLNEMSSDSECSLFQCPICLEDFIQPKALPCLHTFCKSCINEYIRKSTTLTDCFVVFNCPVCRKEVKLESCPSDPAKYLQDNHMIQSMKETCLSKGKLCSIHNSKQADHVCTDHDQIVCYKCIIDSHRFCNVTEIHEAIESKRQSITQVHNQLVVRKENMETSMHVNREEKKGILESDIKCKDGVRLYVDELKNLITKLESQILNDIEKNTTQKIQRVDKNLAETNKERTYLKTILNEFDINLLKEITDFNRLTAIDQELKTAHHRINKTCDKSSADIHLLRFQPNMDLFKVLRENDAIGKIYNTKMRVTVNSNTSKTKAVLKFTETEAKTAPVLKRPSTTEHTGSSGIEATHTRPMNKVVSLKDGIQKLMSLKTDTDREECFITGITLLLDDSMIVADNGNMKIKHFSAGYKFVSQKAFSSEPWDVCRTEKDDFIVSFPSDNLIQYFTFRKGLVIPKQDKILTEGRCYGLSYHCNKIATCNRRASGVFVVVYSGLNEIIAELCISASVLSECWYLSFCSDGQHLVYTDETSNVVSCVNLRIGTEKWRTNIRSPRGIARCRTFLYVVNCKSAKVLCLSEDTGLQKREIDCSSLGGGAFSGVTVNTYQTKIFLLPTKGSDALVIE</sequence>
<keyword evidence="3" id="KW-0862">Zinc</keyword>
<evidence type="ECO:0000313" key="9">
    <source>
        <dbReference type="Proteomes" id="UP000683360"/>
    </source>
</evidence>
<dbReference type="PROSITE" id="PS00518">
    <property type="entry name" value="ZF_RING_1"/>
    <property type="match status" value="1"/>
</dbReference>
<dbReference type="Gene3D" id="3.30.40.10">
    <property type="entry name" value="Zinc/RING finger domain, C3HC4 (zinc finger)"/>
    <property type="match status" value="1"/>
</dbReference>
<dbReference type="InterPro" id="IPR013083">
    <property type="entry name" value="Znf_RING/FYVE/PHD"/>
</dbReference>
<dbReference type="InterPro" id="IPR018957">
    <property type="entry name" value="Znf_C3HC4_RING-type"/>
</dbReference>
<dbReference type="SUPFAM" id="SSF50969">
    <property type="entry name" value="YVTN repeat-like/Quinoprotein amine dehydrogenase"/>
    <property type="match status" value="1"/>
</dbReference>
<keyword evidence="2 4" id="KW-0863">Zinc-finger</keyword>
<dbReference type="InterPro" id="IPR017907">
    <property type="entry name" value="Znf_RING_CS"/>
</dbReference>
<evidence type="ECO:0000256" key="1">
    <source>
        <dbReference type="ARBA" id="ARBA00022723"/>
    </source>
</evidence>
<feature type="coiled-coil region" evidence="5">
    <location>
        <begin position="521"/>
        <end position="560"/>
    </location>
</feature>
<comment type="caution">
    <text evidence="8">The sequence shown here is derived from an EMBL/GenBank/DDBJ whole genome shotgun (WGS) entry which is preliminary data.</text>
</comment>
<dbReference type="PROSITE" id="PS50119">
    <property type="entry name" value="ZF_BBOX"/>
    <property type="match status" value="1"/>
</dbReference>
<dbReference type="CDD" id="cd16449">
    <property type="entry name" value="RING-HC"/>
    <property type="match status" value="1"/>
</dbReference>
<dbReference type="OrthoDB" id="6091082at2759"/>
<dbReference type="InterPro" id="IPR011044">
    <property type="entry name" value="Quino_amine_DH_bsu"/>
</dbReference>
<dbReference type="InterPro" id="IPR000315">
    <property type="entry name" value="Znf_B-box"/>
</dbReference>
<dbReference type="EMBL" id="CAJPWZ010000459">
    <property type="protein sequence ID" value="CAG2193437.1"/>
    <property type="molecule type" value="Genomic_DNA"/>
</dbReference>
<organism evidence="8 9">
    <name type="scientific">Mytilus edulis</name>
    <name type="common">Blue mussel</name>
    <dbReference type="NCBI Taxonomy" id="6550"/>
    <lineage>
        <taxon>Eukaryota</taxon>
        <taxon>Metazoa</taxon>
        <taxon>Spiralia</taxon>
        <taxon>Lophotrochozoa</taxon>
        <taxon>Mollusca</taxon>
        <taxon>Bivalvia</taxon>
        <taxon>Autobranchia</taxon>
        <taxon>Pteriomorphia</taxon>
        <taxon>Mytilida</taxon>
        <taxon>Mytiloidea</taxon>
        <taxon>Mytilidae</taxon>
        <taxon>Mytilinae</taxon>
        <taxon>Mytilus</taxon>
    </lineage>
</organism>
<feature type="domain" description="B box-type" evidence="7">
    <location>
        <begin position="426"/>
        <end position="473"/>
    </location>
</feature>
<dbReference type="SUPFAM" id="SSF56219">
    <property type="entry name" value="DNase I-like"/>
    <property type="match status" value="1"/>
</dbReference>
<name>A0A8S3QDF5_MYTED</name>
<evidence type="ECO:0000313" key="8">
    <source>
        <dbReference type="EMBL" id="CAG2193437.1"/>
    </source>
</evidence>
<dbReference type="AlphaFoldDB" id="A0A8S3QDF5"/>
<dbReference type="SUPFAM" id="SSF57845">
    <property type="entry name" value="B-box zinc-binding domain"/>
    <property type="match status" value="1"/>
</dbReference>
<evidence type="ECO:0000259" key="7">
    <source>
        <dbReference type="PROSITE" id="PS50119"/>
    </source>
</evidence>
<evidence type="ECO:0000256" key="5">
    <source>
        <dbReference type="SAM" id="Coils"/>
    </source>
</evidence>
<dbReference type="InterPro" id="IPR001841">
    <property type="entry name" value="Znf_RING"/>
</dbReference>
<keyword evidence="9" id="KW-1185">Reference proteome</keyword>
<evidence type="ECO:0000259" key="6">
    <source>
        <dbReference type="PROSITE" id="PS50089"/>
    </source>
</evidence>
<evidence type="ECO:0000256" key="4">
    <source>
        <dbReference type="PROSITE-ProRule" id="PRU00024"/>
    </source>
</evidence>
<evidence type="ECO:0008006" key="10">
    <source>
        <dbReference type="Google" id="ProtNLM"/>
    </source>
</evidence>
<dbReference type="Proteomes" id="UP000683360">
    <property type="component" value="Unassembled WGS sequence"/>
</dbReference>
<reference evidence="8" key="1">
    <citation type="submission" date="2021-03" db="EMBL/GenBank/DDBJ databases">
        <authorList>
            <person name="Bekaert M."/>
        </authorList>
    </citation>
    <scope>NUCLEOTIDE SEQUENCE</scope>
</reference>
<dbReference type="SMART" id="SM00184">
    <property type="entry name" value="RING"/>
    <property type="match status" value="1"/>
</dbReference>
<dbReference type="Pfam" id="PF00097">
    <property type="entry name" value="zf-C3HC4"/>
    <property type="match status" value="1"/>
</dbReference>
<evidence type="ECO:0000256" key="3">
    <source>
        <dbReference type="ARBA" id="ARBA00022833"/>
    </source>
</evidence>
<keyword evidence="5" id="KW-0175">Coiled coil</keyword>
<evidence type="ECO:0000256" key="2">
    <source>
        <dbReference type="ARBA" id="ARBA00022771"/>
    </source>
</evidence>
<dbReference type="Gene3D" id="3.30.160.60">
    <property type="entry name" value="Classic Zinc Finger"/>
    <property type="match status" value="1"/>
</dbReference>
<protein>
    <recommendedName>
        <fullName evidence="10">RING-type domain-containing protein</fullName>
    </recommendedName>
</protein>
<gene>
    <name evidence="8" type="ORF">MEDL_8426</name>
</gene>
<dbReference type="InterPro" id="IPR047153">
    <property type="entry name" value="TRIM45/56/19-like"/>
</dbReference>